<reference evidence="1" key="2">
    <citation type="journal article" date="2022" name="BMC Genomics">
        <title>Comparative genome analysis of mycobacteria focusing on tRNA and non-coding RNA.</title>
        <authorList>
            <person name="Behra P.R.K."/>
            <person name="Pettersson B.M.F."/>
            <person name="Ramesh M."/>
            <person name="Das S."/>
            <person name="Dasgupta S."/>
            <person name="Kirsebom L.A."/>
        </authorList>
    </citation>
    <scope>NUCLEOTIDE SEQUENCE</scope>
    <source>
        <strain evidence="1">DSM 45439</strain>
    </source>
</reference>
<proteinExistence type="predicted"/>
<name>A0AAW5S1J4_MYCBC</name>
<reference evidence="1" key="1">
    <citation type="submission" date="2020-07" db="EMBL/GenBank/DDBJ databases">
        <authorList>
            <person name="Pettersson B.M.F."/>
            <person name="Behra P.R.K."/>
            <person name="Ramesh M."/>
            <person name="Das S."/>
            <person name="Dasgupta S."/>
            <person name="Kirsebom L.A."/>
        </authorList>
    </citation>
    <scope>NUCLEOTIDE SEQUENCE</scope>
    <source>
        <strain evidence="1">DSM 45439</strain>
    </source>
</reference>
<sequence>MSEAAAIGAENQLPAGHFAVAGTNSQPSILLNLPQPLPKNKTDGLVTLGRV</sequence>
<evidence type="ECO:0000313" key="1">
    <source>
        <dbReference type="EMBL" id="MCV6988732.1"/>
    </source>
</evidence>
<dbReference type="AlphaFoldDB" id="A0AAW5S1J4"/>
<dbReference type="RefSeq" id="WP_155251434.1">
    <property type="nucleotide sequence ID" value="NZ_JACKTG010000016.1"/>
</dbReference>
<comment type="caution">
    <text evidence="1">The sequence shown here is derived from an EMBL/GenBank/DDBJ whole genome shotgun (WGS) entry which is preliminary data.</text>
</comment>
<dbReference type="Proteomes" id="UP001207588">
    <property type="component" value="Unassembled WGS sequence"/>
</dbReference>
<accession>A0AAW5S1J4</accession>
<gene>
    <name evidence="1" type="ORF">H7I91_05335</name>
</gene>
<organism evidence="1 2">
    <name type="scientific">Mycobacterium bouchedurhonense</name>
    <dbReference type="NCBI Taxonomy" id="701041"/>
    <lineage>
        <taxon>Bacteria</taxon>
        <taxon>Bacillati</taxon>
        <taxon>Actinomycetota</taxon>
        <taxon>Actinomycetes</taxon>
        <taxon>Mycobacteriales</taxon>
        <taxon>Mycobacteriaceae</taxon>
        <taxon>Mycobacterium</taxon>
        <taxon>Mycobacterium avium complex (MAC)</taxon>
    </lineage>
</organism>
<protein>
    <submittedName>
        <fullName evidence="1">Uncharacterized protein</fullName>
    </submittedName>
</protein>
<dbReference type="EMBL" id="JACKTG010000016">
    <property type="protein sequence ID" value="MCV6988732.1"/>
    <property type="molecule type" value="Genomic_DNA"/>
</dbReference>
<evidence type="ECO:0000313" key="2">
    <source>
        <dbReference type="Proteomes" id="UP001207588"/>
    </source>
</evidence>